<dbReference type="Gene3D" id="3.30.420.10">
    <property type="entry name" value="Ribonuclease H-like superfamily/Ribonuclease H"/>
    <property type="match status" value="1"/>
</dbReference>
<gene>
    <name evidence="2" type="ORF">PAXINDRAFT_50858</name>
</gene>
<evidence type="ECO:0000313" key="3">
    <source>
        <dbReference type="Proteomes" id="UP000053647"/>
    </source>
</evidence>
<proteinExistence type="predicted"/>
<accession>A0A0C9SMC6</accession>
<dbReference type="GO" id="GO:0003676">
    <property type="term" value="F:nucleic acid binding"/>
    <property type="evidence" value="ECO:0007669"/>
    <property type="project" value="InterPro"/>
</dbReference>
<dbReference type="OrthoDB" id="2266637at2759"/>
<dbReference type="AlphaFoldDB" id="A0A0C9SMC6"/>
<sequence>KILHKLAVERDEDRHNEWREMVVTELTPDGSQVICIDETSKNELTWARHYGRAMSGTRATLSDVFVRGDCYSLVAAITIDGYLAADVVEGSYDSELFYNFIAEKVLPNMNPFPAERSVLVLDNCRIHYNEDLVDLVQEA</sequence>
<dbReference type="EMBL" id="KN820614">
    <property type="protein sequence ID" value="KIJ05939.1"/>
    <property type="molecule type" value="Genomic_DNA"/>
</dbReference>
<reference evidence="2 3" key="1">
    <citation type="submission" date="2014-06" db="EMBL/GenBank/DDBJ databases">
        <authorList>
            <consortium name="DOE Joint Genome Institute"/>
            <person name="Kuo A."/>
            <person name="Kohler A."/>
            <person name="Nagy L.G."/>
            <person name="Floudas D."/>
            <person name="Copeland A."/>
            <person name="Barry K.W."/>
            <person name="Cichocki N."/>
            <person name="Veneault-Fourrey C."/>
            <person name="LaButti K."/>
            <person name="Lindquist E.A."/>
            <person name="Lipzen A."/>
            <person name="Lundell T."/>
            <person name="Morin E."/>
            <person name="Murat C."/>
            <person name="Sun H."/>
            <person name="Tunlid A."/>
            <person name="Henrissat B."/>
            <person name="Grigoriev I.V."/>
            <person name="Hibbett D.S."/>
            <person name="Martin F."/>
            <person name="Nordberg H.P."/>
            <person name="Cantor M.N."/>
            <person name="Hua S.X."/>
        </authorList>
    </citation>
    <scope>NUCLEOTIDE SEQUENCE [LARGE SCALE GENOMIC DNA]</scope>
    <source>
        <strain evidence="2 3">ATCC 200175</strain>
    </source>
</reference>
<evidence type="ECO:0000313" key="2">
    <source>
        <dbReference type="EMBL" id="KIJ05939.1"/>
    </source>
</evidence>
<name>A0A0C9SMC6_PAXIN</name>
<evidence type="ECO:0000259" key="1">
    <source>
        <dbReference type="Pfam" id="PF13358"/>
    </source>
</evidence>
<keyword evidence="3" id="KW-1185">Reference proteome</keyword>
<feature type="non-terminal residue" evidence="2">
    <location>
        <position position="1"/>
    </location>
</feature>
<feature type="non-terminal residue" evidence="2">
    <location>
        <position position="139"/>
    </location>
</feature>
<dbReference type="InterPro" id="IPR038717">
    <property type="entry name" value="Tc1-like_DDE_dom"/>
</dbReference>
<organism evidence="2 3">
    <name type="scientific">Paxillus involutus ATCC 200175</name>
    <dbReference type="NCBI Taxonomy" id="664439"/>
    <lineage>
        <taxon>Eukaryota</taxon>
        <taxon>Fungi</taxon>
        <taxon>Dikarya</taxon>
        <taxon>Basidiomycota</taxon>
        <taxon>Agaricomycotina</taxon>
        <taxon>Agaricomycetes</taxon>
        <taxon>Agaricomycetidae</taxon>
        <taxon>Boletales</taxon>
        <taxon>Paxilineae</taxon>
        <taxon>Paxillaceae</taxon>
        <taxon>Paxillus</taxon>
    </lineage>
</organism>
<dbReference type="PANTHER" id="PTHR46564:SF1">
    <property type="entry name" value="TRANSPOSASE"/>
    <property type="match status" value="1"/>
</dbReference>
<dbReference type="Proteomes" id="UP000053647">
    <property type="component" value="Unassembled WGS sequence"/>
</dbReference>
<protein>
    <recommendedName>
        <fullName evidence="1">Tc1-like transposase DDE domain-containing protein</fullName>
    </recommendedName>
</protein>
<feature type="domain" description="Tc1-like transposase DDE" evidence="1">
    <location>
        <begin position="32"/>
        <end position="138"/>
    </location>
</feature>
<dbReference type="HOGENOM" id="CLU_056788_11_2_1"/>
<dbReference type="Pfam" id="PF13358">
    <property type="entry name" value="DDE_3"/>
    <property type="match status" value="1"/>
</dbReference>
<dbReference type="InterPro" id="IPR036397">
    <property type="entry name" value="RNaseH_sf"/>
</dbReference>
<reference evidence="3" key="2">
    <citation type="submission" date="2015-01" db="EMBL/GenBank/DDBJ databases">
        <title>Evolutionary Origins and Diversification of the Mycorrhizal Mutualists.</title>
        <authorList>
            <consortium name="DOE Joint Genome Institute"/>
            <consortium name="Mycorrhizal Genomics Consortium"/>
            <person name="Kohler A."/>
            <person name="Kuo A."/>
            <person name="Nagy L.G."/>
            <person name="Floudas D."/>
            <person name="Copeland A."/>
            <person name="Barry K.W."/>
            <person name="Cichocki N."/>
            <person name="Veneault-Fourrey C."/>
            <person name="LaButti K."/>
            <person name="Lindquist E.A."/>
            <person name="Lipzen A."/>
            <person name="Lundell T."/>
            <person name="Morin E."/>
            <person name="Murat C."/>
            <person name="Riley R."/>
            <person name="Ohm R."/>
            <person name="Sun H."/>
            <person name="Tunlid A."/>
            <person name="Henrissat B."/>
            <person name="Grigoriev I.V."/>
            <person name="Hibbett D.S."/>
            <person name="Martin F."/>
        </authorList>
    </citation>
    <scope>NUCLEOTIDE SEQUENCE [LARGE SCALE GENOMIC DNA]</scope>
    <source>
        <strain evidence="3">ATCC 200175</strain>
    </source>
</reference>
<dbReference type="PANTHER" id="PTHR46564">
    <property type="entry name" value="TRANSPOSASE"/>
    <property type="match status" value="1"/>
</dbReference>